<comment type="caution">
    <text evidence="2">The sequence shown here is derived from an EMBL/GenBank/DDBJ whole genome shotgun (WGS) entry which is preliminary data.</text>
</comment>
<dbReference type="InterPro" id="IPR036388">
    <property type="entry name" value="WH-like_DNA-bd_sf"/>
</dbReference>
<dbReference type="InterPro" id="IPR000792">
    <property type="entry name" value="Tscrpt_reg_LuxR_C"/>
</dbReference>
<dbReference type="RefSeq" id="WP_234703204.1">
    <property type="nucleotide sequence ID" value="NZ_JFHR01000038.1"/>
</dbReference>
<evidence type="ECO:0000313" key="3">
    <source>
        <dbReference type="Proteomes" id="UP000028411"/>
    </source>
</evidence>
<evidence type="ECO:0000259" key="1">
    <source>
        <dbReference type="SMART" id="SM00421"/>
    </source>
</evidence>
<dbReference type="GO" id="GO:0006355">
    <property type="term" value="P:regulation of DNA-templated transcription"/>
    <property type="evidence" value="ECO:0007669"/>
    <property type="project" value="InterPro"/>
</dbReference>
<dbReference type="AlphaFoldDB" id="A0A081RBS4"/>
<dbReference type="PATRIC" id="fig|46429.4.peg.3069"/>
<dbReference type="InterPro" id="IPR016032">
    <property type="entry name" value="Sig_transdc_resp-reg_C-effctor"/>
</dbReference>
<evidence type="ECO:0000313" key="2">
    <source>
        <dbReference type="EMBL" id="KEQ52647.1"/>
    </source>
</evidence>
<dbReference type="SUPFAM" id="SSF46894">
    <property type="entry name" value="C-terminal effector domain of the bipartite response regulators"/>
    <property type="match status" value="1"/>
</dbReference>
<name>A0A081RBS4_SPHCR</name>
<organism evidence="2 3">
    <name type="scientific">Sphingobium chlorophenolicum</name>
    <dbReference type="NCBI Taxonomy" id="46429"/>
    <lineage>
        <taxon>Bacteria</taxon>
        <taxon>Pseudomonadati</taxon>
        <taxon>Pseudomonadota</taxon>
        <taxon>Alphaproteobacteria</taxon>
        <taxon>Sphingomonadales</taxon>
        <taxon>Sphingomonadaceae</taxon>
        <taxon>Sphingobium</taxon>
    </lineage>
</organism>
<dbReference type="Proteomes" id="UP000028411">
    <property type="component" value="Unassembled WGS sequence"/>
</dbReference>
<dbReference type="eggNOG" id="COG2771">
    <property type="taxonomic scope" value="Bacteria"/>
</dbReference>
<accession>A0A081RBS4</accession>
<proteinExistence type="predicted"/>
<protein>
    <submittedName>
        <fullName evidence="2">Regulatory protein LuxR</fullName>
    </submittedName>
</protein>
<feature type="domain" description="HTH luxR-type" evidence="1">
    <location>
        <begin position="297"/>
        <end position="354"/>
    </location>
</feature>
<gene>
    <name evidence="2" type="ORF">BV95_03092</name>
</gene>
<dbReference type="GO" id="GO:0003677">
    <property type="term" value="F:DNA binding"/>
    <property type="evidence" value="ECO:0007669"/>
    <property type="project" value="InterPro"/>
</dbReference>
<dbReference type="SMART" id="SM00421">
    <property type="entry name" value="HTH_LUXR"/>
    <property type="match status" value="1"/>
</dbReference>
<dbReference type="Gene3D" id="1.10.10.10">
    <property type="entry name" value="Winged helix-like DNA-binding domain superfamily/Winged helix DNA-binding domain"/>
    <property type="match status" value="1"/>
</dbReference>
<dbReference type="EMBL" id="JFHR01000038">
    <property type="protein sequence ID" value="KEQ52647.1"/>
    <property type="molecule type" value="Genomic_DNA"/>
</dbReference>
<reference evidence="2 3" key="1">
    <citation type="submission" date="2014-02" db="EMBL/GenBank/DDBJ databases">
        <title>Whole genome sequence of Sphingobium chlorophenolicum NBRC 16172.</title>
        <authorList>
            <person name="Gan H.M."/>
            <person name="Gan H.Y."/>
            <person name="Chew T.H."/>
            <person name="Savka M.A."/>
        </authorList>
    </citation>
    <scope>NUCLEOTIDE SEQUENCE [LARGE SCALE GENOMIC DNA]</scope>
    <source>
        <strain evidence="2 3">NBRC 16172</strain>
    </source>
</reference>
<sequence>MRLDDGGLLAALHEGMFEQPLWHGFLEKLRARTGAPYASLAFRPVDEERIVELYAGPPTPLHLGRLFNEKYGRDPLPYRQMREARVYTLDELLDPGDAVQQGYRAEFLEPLGISNMRSVRVTEPSGMDAWLSCAGGREVGAGVGALLTALVPHLRIALRSFVAFEREKFRSSVTSEAFGRLNFGWLTLDARCRIVDMTPHLEQLFQRSSVLRRGRYDRLMPASPAVDRELTALVKGFAEDADGRPKAINLSRDPMIDMLVRPIQDRSLSTQSPPVAIAYISGDRWSQADRCDQLVDLFGLLPSEARLAWAIAQGMSIGEAADDLGLTVETARNYSKKIYAKTGARGQAELVRNILTSVLALA</sequence>